<dbReference type="Proteomes" id="UP000607653">
    <property type="component" value="Unassembled WGS sequence"/>
</dbReference>
<evidence type="ECO:0000256" key="4">
    <source>
        <dbReference type="ARBA" id="ARBA00022670"/>
    </source>
</evidence>
<feature type="transmembrane region" description="Helical" evidence="9">
    <location>
        <begin position="12"/>
        <end position="29"/>
    </location>
</feature>
<dbReference type="InterPro" id="IPR032861">
    <property type="entry name" value="TAXi_N"/>
</dbReference>
<evidence type="ECO:0000256" key="6">
    <source>
        <dbReference type="ARBA" id="ARBA00022750"/>
    </source>
</evidence>
<dbReference type="GO" id="GO:0005576">
    <property type="term" value="C:extracellular region"/>
    <property type="evidence" value="ECO:0007669"/>
    <property type="project" value="UniProtKB-SubCell"/>
</dbReference>
<feature type="domain" description="Peptidase A1" evidence="10">
    <location>
        <begin position="103"/>
        <end position="441"/>
    </location>
</feature>
<evidence type="ECO:0000256" key="5">
    <source>
        <dbReference type="ARBA" id="ARBA00022729"/>
    </source>
</evidence>
<evidence type="ECO:0000259" key="10">
    <source>
        <dbReference type="PROSITE" id="PS51767"/>
    </source>
</evidence>
<dbReference type="InterPro" id="IPR051708">
    <property type="entry name" value="Plant_Aspart_Prot_A1"/>
</dbReference>
<dbReference type="PANTHER" id="PTHR47967:SF128">
    <property type="entry name" value="ASPARTIC PROTEINASE CDR1-LIKE"/>
    <property type="match status" value="1"/>
</dbReference>
<dbReference type="Pfam" id="PF14541">
    <property type="entry name" value="TAXi_C"/>
    <property type="match status" value="1"/>
</dbReference>
<reference evidence="11 12" key="1">
    <citation type="journal article" date="2020" name="Mol. Biol. Evol.">
        <title>Distinct Expression and Methylation Patterns for Genes with Different Fates following a Single Whole-Genome Duplication in Flowering Plants.</title>
        <authorList>
            <person name="Shi T."/>
            <person name="Rahmani R.S."/>
            <person name="Gugger P.F."/>
            <person name="Wang M."/>
            <person name="Li H."/>
            <person name="Zhang Y."/>
            <person name="Li Z."/>
            <person name="Wang Q."/>
            <person name="Van de Peer Y."/>
            <person name="Marchal K."/>
            <person name="Chen J."/>
        </authorList>
    </citation>
    <scope>NUCLEOTIDE SEQUENCE [LARGE SCALE GENOMIC DNA]</scope>
    <source>
        <tissue evidence="11">Leaf</tissue>
    </source>
</reference>
<evidence type="ECO:0000256" key="8">
    <source>
        <dbReference type="ARBA" id="ARBA00023180"/>
    </source>
</evidence>
<dbReference type="InterPro" id="IPR034161">
    <property type="entry name" value="Pepsin-like_plant"/>
</dbReference>
<keyword evidence="6" id="KW-0064">Aspartyl protease</keyword>
<name>A0A822XZ05_NELNU</name>
<evidence type="ECO:0000313" key="11">
    <source>
        <dbReference type="EMBL" id="DAD24953.1"/>
    </source>
</evidence>
<dbReference type="FunFam" id="2.40.70.10:FF:000050">
    <property type="entry name" value="Aspartic proteinase CDR1"/>
    <property type="match status" value="1"/>
</dbReference>
<comment type="caution">
    <text evidence="11">The sequence shown here is derived from an EMBL/GenBank/DDBJ whole genome shotgun (WGS) entry which is preliminary data.</text>
</comment>
<dbReference type="GO" id="GO:0006508">
    <property type="term" value="P:proteolysis"/>
    <property type="evidence" value="ECO:0007669"/>
    <property type="project" value="UniProtKB-KW"/>
</dbReference>
<dbReference type="GO" id="GO:0004190">
    <property type="term" value="F:aspartic-type endopeptidase activity"/>
    <property type="evidence" value="ECO:0007669"/>
    <property type="project" value="UniProtKB-KW"/>
</dbReference>
<organism evidence="11 12">
    <name type="scientific">Nelumbo nucifera</name>
    <name type="common">Sacred lotus</name>
    <dbReference type="NCBI Taxonomy" id="4432"/>
    <lineage>
        <taxon>Eukaryota</taxon>
        <taxon>Viridiplantae</taxon>
        <taxon>Streptophyta</taxon>
        <taxon>Embryophyta</taxon>
        <taxon>Tracheophyta</taxon>
        <taxon>Spermatophyta</taxon>
        <taxon>Magnoliopsida</taxon>
        <taxon>Proteales</taxon>
        <taxon>Nelumbonaceae</taxon>
        <taxon>Nelumbo</taxon>
    </lineage>
</organism>
<keyword evidence="9" id="KW-1133">Transmembrane helix</keyword>
<dbReference type="InterPro" id="IPR033121">
    <property type="entry name" value="PEPTIDASE_A1"/>
</dbReference>
<evidence type="ECO:0000256" key="9">
    <source>
        <dbReference type="SAM" id="Phobius"/>
    </source>
</evidence>
<proteinExistence type="inferred from homology"/>
<keyword evidence="9" id="KW-0812">Transmembrane</keyword>
<sequence>MKTHSPLLSESTMFTPLCIVIVVICIYQYTSFSLAQADHGGFTIDLIHRDSPLSPFYNPSRSPSERLQNAVRRSITHISRFKSSALSQNNSIQSSITLNNGEYLMKLAIGTPPVQILAIADTGSDLIWTQCKPCSGCYKQRTPLFDPKRSSTYRNLPCSSKPCEELPVRACNSSLCVYAYQYGDQSYTNGNLATETFTMETTTSQPVALPKMVFGCGHRNNGTFKEGGSGIIGLGKGSLSLITQLGSSIDGKFSYCLVPISAENQTSKMSFGSEATVSGEGVVSTPMLSKNPATFYYLTLKGISVGDKKLEYKHSSSNASKKNEGNIIIDSGTTLTFLPPEFYQQVLSALKDAIDGEPVPDPHGILLLCYENTADIVLPTIAVHFTGADVKLTPLNTFIGWEDDLVCFTMLPYVGPAIFGFLSQMNFLVGYDIKNHKVSFKPTDCTKNQYRQ</sequence>
<dbReference type="FunFam" id="2.40.70.10:FF:000016">
    <property type="entry name" value="Probable aspartic protease At2g35615"/>
    <property type="match status" value="1"/>
</dbReference>
<dbReference type="PROSITE" id="PS00141">
    <property type="entry name" value="ASP_PROTEASE"/>
    <property type="match status" value="1"/>
</dbReference>
<dbReference type="Pfam" id="PF14543">
    <property type="entry name" value="TAXi_N"/>
    <property type="match status" value="1"/>
</dbReference>
<evidence type="ECO:0000256" key="1">
    <source>
        <dbReference type="ARBA" id="ARBA00004613"/>
    </source>
</evidence>
<keyword evidence="9" id="KW-0472">Membrane</keyword>
<protein>
    <recommendedName>
        <fullName evidence="10">Peptidase A1 domain-containing protein</fullName>
    </recommendedName>
</protein>
<keyword evidence="5" id="KW-0732">Signal</keyword>
<evidence type="ECO:0000256" key="7">
    <source>
        <dbReference type="ARBA" id="ARBA00022801"/>
    </source>
</evidence>
<dbReference type="CDD" id="cd05476">
    <property type="entry name" value="pepsin_A_like_plant"/>
    <property type="match status" value="1"/>
</dbReference>
<keyword evidence="4" id="KW-0645">Protease</keyword>
<comment type="similarity">
    <text evidence="2">Belongs to the peptidase A1 family.</text>
</comment>
<evidence type="ECO:0000256" key="2">
    <source>
        <dbReference type="ARBA" id="ARBA00007447"/>
    </source>
</evidence>
<dbReference type="EMBL" id="DUZY01000001">
    <property type="protein sequence ID" value="DAD24953.1"/>
    <property type="molecule type" value="Genomic_DNA"/>
</dbReference>
<dbReference type="InterPro" id="IPR021109">
    <property type="entry name" value="Peptidase_aspartic_dom_sf"/>
</dbReference>
<dbReference type="InterPro" id="IPR032799">
    <property type="entry name" value="TAXi_C"/>
</dbReference>
<dbReference type="PANTHER" id="PTHR47967">
    <property type="entry name" value="OS07G0603500 PROTEIN-RELATED"/>
    <property type="match status" value="1"/>
</dbReference>
<dbReference type="InterPro" id="IPR001969">
    <property type="entry name" value="Aspartic_peptidase_AS"/>
</dbReference>
<keyword evidence="7" id="KW-0378">Hydrolase</keyword>
<keyword evidence="8" id="KW-0325">Glycoprotein</keyword>
<accession>A0A822XZ05</accession>
<gene>
    <name evidence="11" type="ORF">HUJ06_026417</name>
</gene>
<dbReference type="PROSITE" id="PS51767">
    <property type="entry name" value="PEPTIDASE_A1"/>
    <property type="match status" value="1"/>
</dbReference>
<dbReference type="Gene3D" id="2.40.70.10">
    <property type="entry name" value="Acid Proteases"/>
    <property type="match status" value="2"/>
</dbReference>
<keyword evidence="3" id="KW-0964">Secreted</keyword>
<comment type="subcellular location">
    <subcellularLocation>
        <location evidence="1">Secreted</location>
    </subcellularLocation>
</comment>
<evidence type="ECO:0000256" key="3">
    <source>
        <dbReference type="ARBA" id="ARBA00022525"/>
    </source>
</evidence>
<evidence type="ECO:0000313" key="12">
    <source>
        <dbReference type="Proteomes" id="UP000607653"/>
    </source>
</evidence>
<dbReference type="SUPFAM" id="SSF50630">
    <property type="entry name" value="Acid proteases"/>
    <property type="match status" value="1"/>
</dbReference>
<keyword evidence="12" id="KW-1185">Reference proteome</keyword>
<dbReference type="AlphaFoldDB" id="A0A822XZ05"/>